<evidence type="ECO:0000313" key="1">
    <source>
        <dbReference type="EMBL" id="MBX63059.1"/>
    </source>
</evidence>
<organism evidence="1">
    <name type="scientific">Rhizophora mucronata</name>
    <name type="common">Asiatic mangrove</name>
    <dbReference type="NCBI Taxonomy" id="61149"/>
    <lineage>
        <taxon>Eukaryota</taxon>
        <taxon>Viridiplantae</taxon>
        <taxon>Streptophyta</taxon>
        <taxon>Embryophyta</taxon>
        <taxon>Tracheophyta</taxon>
        <taxon>Spermatophyta</taxon>
        <taxon>Magnoliopsida</taxon>
        <taxon>eudicotyledons</taxon>
        <taxon>Gunneridae</taxon>
        <taxon>Pentapetalae</taxon>
        <taxon>rosids</taxon>
        <taxon>fabids</taxon>
        <taxon>Malpighiales</taxon>
        <taxon>Rhizophoraceae</taxon>
        <taxon>Rhizophora</taxon>
    </lineage>
</organism>
<accession>A0A2P2Q833</accession>
<sequence>MSNNKAWTKILLILMGLTWPT</sequence>
<proteinExistence type="predicted"/>
<name>A0A2P2Q833_RHIMU</name>
<reference evidence="1" key="1">
    <citation type="submission" date="2018-02" db="EMBL/GenBank/DDBJ databases">
        <title>Rhizophora mucronata_Transcriptome.</title>
        <authorList>
            <person name="Meera S.P."/>
            <person name="Sreeshan A."/>
            <person name="Augustine A."/>
        </authorList>
    </citation>
    <scope>NUCLEOTIDE SEQUENCE</scope>
    <source>
        <tissue evidence="1">Leaf</tissue>
    </source>
</reference>
<dbReference type="AlphaFoldDB" id="A0A2P2Q833"/>
<dbReference type="EMBL" id="GGEC01082575">
    <property type="protein sequence ID" value="MBX63059.1"/>
    <property type="molecule type" value="Transcribed_RNA"/>
</dbReference>
<protein>
    <submittedName>
        <fullName evidence="1">Uncharacterized protein</fullName>
    </submittedName>
</protein>